<dbReference type="PhylomeDB" id="E9G6U8"/>
<protein>
    <submittedName>
        <fullName evidence="1">Uncharacterized protein</fullName>
    </submittedName>
</protein>
<evidence type="ECO:0000313" key="2">
    <source>
        <dbReference type="Proteomes" id="UP000000305"/>
    </source>
</evidence>
<dbReference type="OrthoDB" id="3797628at2759"/>
<dbReference type="Proteomes" id="UP000000305">
    <property type="component" value="Unassembled WGS sequence"/>
</dbReference>
<evidence type="ECO:0000313" key="1">
    <source>
        <dbReference type="EMBL" id="EFX84808.1"/>
    </source>
</evidence>
<dbReference type="eggNOG" id="KOG0845">
    <property type="taxonomic scope" value="Eukaryota"/>
</dbReference>
<dbReference type="KEGG" id="dpx:DAPPUDRAFT_99133"/>
<dbReference type="EMBL" id="GL732533">
    <property type="protein sequence ID" value="EFX84808.1"/>
    <property type="molecule type" value="Genomic_DNA"/>
</dbReference>
<name>E9G6U8_DAPPU</name>
<reference evidence="1 2" key="1">
    <citation type="journal article" date="2011" name="Science">
        <title>The ecoresponsive genome of Daphnia pulex.</title>
        <authorList>
            <person name="Colbourne J.K."/>
            <person name="Pfrender M.E."/>
            <person name="Gilbert D."/>
            <person name="Thomas W.K."/>
            <person name="Tucker A."/>
            <person name="Oakley T.H."/>
            <person name="Tokishita S."/>
            <person name="Aerts A."/>
            <person name="Arnold G.J."/>
            <person name="Basu M.K."/>
            <person name="Bauer D.J."/>
            <person name="Caceres C.E."/>
            <person name="Carmel L."/>
            <person name="Casola C."/>
            <person name="Choi J.H."/>
            <person name="Detter J.C."/>
            <person name="Dong Q."/>
            <person name="Dusheyko S."/>
            <person name="Eads B.D."/>
            <person name="Frohlich T."/>
            <person name="Geiler-Samerotte K.A."/>
            <person name="Gerlach D."/>
            <person name="Hatcher P."/>
            <person name="Jogdeo S."/>
            <person name="Krijgsveld J."/>
            <person name="Kriventseva E.V."/>
            <person name="Kultz D."/>
            <person name="Laforsch C."/>
            <person name="Lindquist E."/>
            <person name="Lopez J."/>
            <person name="Manak J.R."/>
            <person name="Muller J."/>
            <person name="Pangilinan J."/>
            <person name="Patwardhan R.P."/>
            <person name="Pitluck S."/>
            <person name="Pritham E.J."/>
            <person name="Rechtsteiner A."/>
            <person name="Rho M."/>
            <person name="Rogozin I.B."/>
            <person name="Sakarya O."/>
            <person name="Salamov A."/>
            <person name="Schaack S."/>
            <person name="Shapiro H."/>
            <person name="Shiga Y."/>
            <person name="Skalitzky C."/>
            <person name="Smith Z."/>
            <person name="Souvorov A."/>
            <person name="Sung W."/>
            <person name="Tang Z."/>
            <person name="Tsuchiya D."/>
            <person name="Tu H."/>
            <person name="Vos H."/>
            <person name="Wang M."/>
            <person name="Wolf Y.I."/>
            <person name="Yamagata H."/>
            <person name="Yamada T."/>
            <person name="Ye Y."/>
            <person name="Shaw J.R."/>
            <person name="Andrews J."/>
            <person name="Crease T.J."/>
            <person name="Tang H."/>
            <person name="Lucas S.M."/>
            <person name="Robertson H.M."/>
            <person name="Bork P."/>
            <person name="Koonin E.V."/>
            <person name="Zdobnov E.M."/>
            <person name="Grigoriev I.V."/>
            <person name="Lynch M."/>
            <person name="Boore J.L."/>
        </authorList>
    </citation>
    <scope>NUCLEOTIDE SEQUENCE [LARGE SCALE GENOMIC DNA]</scope>
</reference>
<keyword evidence="2" id="KW-1185">Reference proteome</keyword>
<gene>
    <name evidence="1" type="ORF">DAPPUDRAFT_99133</name>
</gene>
<proteinExistence type="predicted"/>
<dbReference type="AlphaFoldDB" id="E9G6U8"/>
<sequence>MSGKPLRARSTPVKKLIGPSASHLLPILLFINMYFVQRLVFPTDFTLLSPYDSAEKVGQSSEPQHMERLRKGSVLVAGAATPSLGLLTSFGNYCYPVVDSVCGRHPRPLHRTRKRRVVRAFPRRKLYVPSQWIKECRAVKSLHAFNPKLHDTSLLAAELYSQAHDVICDELAPEAILFETYLELEELLTLLADPERFSTIADWCT</sequence>
<accession>E9G6U8</accession>
<dbReference type="STRING" id="6669.E9G6U8"/>
<organism evidence="1 2">
    <name type="scientific">Daphnia pulex</name>
    <name type="common">Water flea</name>
    <dbReference type="NCBI Taxonomy" id="6669"/>
    <lineage>
        <taxon>Eukaryota</taxon>
        <taxon>Metazoa</taxon>
        <taxon>Ecdysozoa</taxon>
        <taxon>Arthropoda</taxon>
        <taxon>Crustacea</taxon>
        <taxon>Branchiopoda</taxon>
        <taxon>Diplostraca</taxon>
        <taxon>Cladocera</taxon>
        <taxon>Anomopoda</taxon>
        <taxon>Daphniidae</taxon>
        <taxon>Daphnia</taxon>
    </lineage>
</organism>
<dbReference type="HOGENOM" id="CLU_115995_0_0_1"/>
<dbReference type="InParanoid" id="E9G6U8"/>